<keyword evidence="2" id="KW-0624">Polysaccharide degradation</keyword>
<dbReference type="InterPro" id="IPR052176">
    <property type="entry name" value="Glycosyl_Hydrlase_43_Enz"/>
</dbReference>
<dbReference type="PROSITE" id="PS51257">
    <property type="entry name" value="PROKAR_LIPOPROTEIN"/>
    <property type="match status" value="1"/>
</dbReference>
<dbReference type="AlphaFoldDB" id="A0A9E2NNH5"/>
<dbReference type="PANTHER" id="PTHR43772:SF2">
    <property type="entry name" value="PUTATIVE (AFU_ORTHOLOGUE AFUA_2G04480)-RELATED"/>
    <property type="match status" value="1"/>
</dbReference>
<dbReference type="GO" id="GO:0004553">
    <property type="term" value="F:hydrolase activity, hydrolyzing O-glycosyl compounds"/>
    <property type="evidence" value="ECO:0007669"/>
    <property type="project" value="InterPro"/>
</dbReference>
<evidence type="ECO:0000256" key="2">
    <source>
        <dbReference type="ARBA" id="ARBA00022651"/>
    </source>
</evidence>
<gene>
    <name evidence="10" type="ORF">H9791_05780</name>
</gene>
<dbReference type="Pfam" id="PF04616">
    <property type="entry name" value="Glyco_hydro_43"/>
    <property type="match status" value="1"/>
</dbReference>
<evidence type="ECO:0000256" key="6">
    <source>
        <dbReference type="PIRSR" id="PIRSR606710-1"/>
    </source>
</evidence>
<dbReference type="PANTHER" id="PTHR43772">
    <property type="entry name" value="ENDO-1,4-BETA-XYLANASE"/>
    <property type="match status" value="1"/>
</dbReference>
<feature type="active site" description="Proton donor" evidence="6">
    <location>
        <position position="226"/>
    </location>
</feature>
<feature type="active site" description="Proton acceptor" evidence="6">
    <location>
        <position position="50"/>
    </location>
</feature>
<evidence type="ECO:0000313" key="10">
    <source>
        <dbReference type="EMBL" id="MBU3814005.1"/>
    </source>
</evidence>
<sequence length="345" mass="38811">MIFRLLCMAILSCSFCSCGASDGNNMQLGGDEDNEGGTGTLKKQNIYYADPTIFLDNGTYYMSGTSQVGSQSSQGFTVLMSDDLQEWTSGTTETYRYILNPAEGTAWGTSGFWAPQWFKENDTYYFLYTANEKVAMARADEVTGLFTQAEAKPIDGSAGNIDPYLFKDEDGKYYLYHVRFGGGNFIWVAEFDLETGTIDTATLKQCLQLTEPWERMYNYDTSWIMEGPTVVKWEGVYYLFYSANHYKDPDYAVGYATATSPMGPWTKYAGNPIIRRDIVGEKGSGHGDVFQGKDGQFYYIYHVWGGDNPDARQARIVPLVREMGDDGIYKISVDAEHIITPYMVY</sequence>
<feature type="site" description="Important for catalytic activity, responsible for pKa modulation of the active site Glu and correct orientation of both the proton donor and substrate" evidence="7">
    <location>
        <position position="162"/>
    </location>
</feature>
<proteinExistence type="inferred from homology"/>
<evidence type="ECO:0000256" key="7">
    <source>
        <dbReference type="PIRSR" id="PIRSR606710-2"/>
    </source>
</evidence>
<keyword evidence="5 8" id="KW-0326">Glycosidase</keyword>
<keyword evidence="9" id="KW-0732">Signal</keyword>
<dbReference type="InterPro" id="IPR006710">
    <property type="entry name" value="Glyco_hydro_43"/>
</dbReference>
<evidence type="ECO:0000256" key="9">
    <source>
        <dbReference type="SAM" id="SignalP"/>
    </source>
</evidence>
<evidence type="ECO:0000256" key="4">
    <source>
        <dbReference type="ARBA" id="ARBA00023277"/>
    </source>
</evidence>
<keyword evidence="2" id="KW-0858">Xylan degradation</keyword>
<comment type="similarity">
    <text evidence="1 8">Belongs to the glycosyl hydrolase 43 family.</text>
</comment>
<dbReference type="Gene3D" id="2.115.10.20">
    <property type="entry name" value="Glycosyl hydrolase domain, family 43"/>
    <property type="match status" value="1"/>
</dbReference>
<reference evidence="10" key="1">
    <citation type="journal article" date="2021" name="PeerJ">
        <title>Extensive microbial diversity within the chicken gut microbiome revealed by metagenomics and culture.</title>
        <authorList>
            <person name="Gilroy R."/>
            <person name="Ravi A."/>
            <person name="Getino M."/>
            <person name="Pursley I."/>
            <person name="Horton D.L."/>
            <person name="Alikhan N.F."/>
            <person name="Baker D."/>
            <person name="Gharbi K."/>
            <person name="Hall N."/>
            <person name="Watson M."/>
            <person name="Adriaenssens E.M."/>
            <person name="Foster-Nyarko E."/>
            <person name="Jarju S."/>
            <person name="Secka A."/>
            <person name="Antonio M."/>
            <person name="Oren A."/>
            <person name="Chaudhuri R.R."/>
            <person name="La Ragione R."/>
            <person name="Hildebrand F."/>
            <person name="Pallen M.J."/>
        </authorList>
    </citation>
    <scope>NUCLEOTIDE SEQUENCE</scope>
    <source>
        <strain evidence="10">B3-3758</strain>
    </source>
</reference>
<reference evidence="10" key="2">
    <citation type="submission" date="2021-04" db="EMBL/GenBank/DDBJ databases">
        <authorList>
            <person name="Gilroy R."/>
        </authorList>
    </citation>
    <scope>NUCLEOTIDE SEQUENCE</scope>
    <source>
        <strain evidence="10">B3-3758</strain>
    </source>
</reference>
<evidence type="ECO:0000313" key="11">
    <source>
        <dbReference type="Proteomes" id="UP000824236"/>
    </source>
</evidence>
<evidence type="ECO:0000256" key="5">
    <source>
        <dbReference type="ARBA" id="ARBA00023295"/>
    </source>
</evidence>
<keyword evidence="4" id="KW-0119">Carbohydrate metabolism</keyword>
<accession>A0A9E2NNH5</accession>
<name>A0A9E2NNH5_9BACE</name>
<dbReference type="Proteomes" id="UP000824236">
    <property type="component" value="Unassembled WGS sequence"/>
</dbReference>
<evidence type="ECO:0000256" key="1">
    <source>
        <dbReference type="ARBA" id="ARBA00009865"/>
    </source>
</evidence>
<dbReference type="InterPro" id="IPR023296">
    <property type="entry name" value="Glyco_hydro_beta-prop_sf"/>
</dbReference>
<keyword evidence="3 8" id="KW-0378">Hydrolase</keyword>
<evidence type="ECO:0000256" key="8">
    <source>
        <dbReference type="RuleBase" id="RU361187"/>
    </source>
</evidence>
<comment type="caution">
    <text evidence="10">The sequence shown here is derived from an EMBL/GenBank/DDBJ whole genome shotgun (WGS) entry which is preliminary data.</text>
</comment>
<protein>
    <submittedName>
        <fullName evidence="10">Glycoside hydrolase family 43 protein</fullName>
    </submittedName>
</protein>
<dbReference type="GO" id="GO:0045493">
    <property type="term" value="P:xylan catabolic process"/>
    <property type="evidence" value="ECO:0007669"/>
    <property type="project" value="UniProtKB-KW"/>
</dbReference>
<feature type="chain" id="PRO_5038517462" evidence="9">
    <location>
        <begin position="21"/>
        <end position="345"/>
    </location>
</feature>
<feature type="signal peptide" evidence="9">
    <location>
        <begin position="1"/>
        <end position="20"/>
    </location>
</feature>
<dbReference type="EMBL" id="JAHLFO010000075">
    <property type="protein sequence ID" value="MBU3814005.1"/>
    <property type="molecule type" value="Genomic_DNA"/>
</dbReference>
<dbReference type="SUPFAM" id="SSF75005">
    <property type="entry name" value="Arabinanase/levansucrase/invertase"/>
    <property type="match status" value="1"/>
</dbReference>
<evidence type="ECO:0000256" key="3">
    <source>
        <dbReference type="ARBA" id="ARBA00022801"/>
    </source>
</evidence>
<dbReference type="CDD" id="cd08991">
    <property type="entry name" value="GH43_HoAraf43-like"/>
    <property type="match status" value="1"/>
</dbReference>
<organism evidence="10 11">
    <name type="scientific">Candidatus Bacteroides intestinipullorum</name>
    <dbReference type="NCBI Taxonomy" id="2838471"/>
    <lineage>
        <taxon>Bacteria</taxon>
        <taxon>Pseudomonadati</taxon>
        <taxon>Bacteroidota</taxon>
        <taxon>Bacteroidia</taxon>
        <taxon>Bacteroidales</taxon>
        <taxon>Bacteroidaceae</taxon>
        <taxon>Bacteroides</taxon>
    </lineage>
</organism>